<organism evidence="2 3">
    <name type="scientific">Giardia muris</name>
    <dbReference type="NCBI Taxonomy" id="5742"/>
    <lineage>
        <taxon>Eukaryota</taxon>
        <taxon>Metamonada</taxon>
        <taxon>Diplomonadida</taxon>
        <taxon>Hexamitidae</taxon>
        <taxon>Giardiinae</taxon>
        <taxon>Giardia</taxon>
    </lineage>
</organism>
<evidence type="ECO:0000256" key="1">
    <source>
        <dbReference type="SAM" id="Coils"/>
    </source>
</evidence>
<comment type="caution">
    <text evidence="2">The sequence shown here is derived from an EMBL/GenBank/DDBJ whole genome shotgun (WGS) entry which is preliminary data.</text>
</comment>
<evidence type="ECO:0000313" key="2">
    <source>
        <dbReference type="EMBL" id="TNJ28042.1"/>
    </source>
</evidence>
<gene>
    <name evidence="2" type="ORF">GMRT_10040</name>
</gene>
<accession>A0A4Z1SQB8</accession>
<protein>
    <submittedName>
        <fullName evidence="2">Uncharacterized protein</fullName>
    </submittedName>
</protein>
<evidence type="ECO:0000313" key="3">
    <source>
        <dbReference type="Proteomes" id="UP000315496"/>
    </source>
</evidence>
<sequence>MELVQYLDGMGLERSQSASFCDGPVAIVPCSRQLVTMAGNLIGTTNATLLQLSPTMDVDAIINTVNGVHKVLLALQKDHAEARRLTDETSRLLDTNRTYKSMISKLKEEHEKELRALEHTKAQQVRKEGEVHRDKLRADQDLASATRDNKDLVRRCDQLEHMKRKLERENEALKDRIRSYQNAGNGNTGVMIARDDALLAMLMDADHQGKSRDEKTRGSGPGTTKTIQQCLREMDTAARDFCYWLVEDSSIYDKAPTSFENYNLITSKFHELLDFTRKSAHREAPTSNKGSVASYEETITELKHVIEQQKEIIQRFSNATRRIVGAPGPSDGMEGAFEAAILRRKLESKEREEERVGRLAARIDFDLDIGK</sequence>
<dbReference type="AlphaFoldDB" id="A0A4Z1SQB8"/>
<reference evidence="2 3" key="1">
    <citation type="submission" date="2019-05" db="EMBL/GenBank/DDBJ databases">
        <title>The compact genome of Giardia muris reveals important steps in the evolution of intestinal protozoan parasites.</title>
        <authorList>
            <person name="Xu F."/>
            <person name="Jimenez-Gonzalez A."/>
            <person name="Einarsson E."/>
            <person name="Astvaldsson A."/>
            <person name="Peirasmaki D."/>
            <person name="Eckmann L."/>
            <person name="Andersson J.O."/>
            <person name="Svard S.G."/>
            <person name="Jerlstrom-Hultqvist J."/>
        </authorList>
    </citation>
    <scope>NUCLEOTIDE SEQUENCE [LARGE SCALE GENOMIC DNA]</scope>
    <source>
        <strain evidence="2 3">Roberts-Thomson</strain>
    </source>
</reference>
<keyword evidence="1" id="KW-0175">Coiled coil</keyword>
<dbReference type="OrthoDB" id="10255974at2759"/>
<dbReference type="Proteomes" id="UP000315496">
    <property type="component" value="Chromosome 2"/>
</dbReference>
<dbReference type="EMBL" id="VDLU01000002">
    <property type="protein sequence ID" value="TNJ28042.1"/>
    <property type="molecule type" value="Genomic_DNA"/>
</dbReference>
<proteinExistence type="predicted"/>
<keyword evidence="3" id="KW-1185">Reference proteome</keyword>
<dbReference type="VEuPathDB" id="GiardiaDB:GMRT_10040"/>
<feature type="coiled-coil region" evidence="1">
    <location>
        <begin position="100"/>
        <end position="183"/>
    </location>
</feature>
<name>A0A4Z1SQB8_GIAMU</name>